<organism evidence="1 2">
    <name type="scientific">Slackia piriformis YIT 12062</name>
    <dbReference type="NCBI Taxonomy" id="742818"/>
    <lineage>
        <taxon>Bacteria</taxon>
        <taxon>Bacillati</taxon>
        <taxon>Actinomycetota</taxon>
        <taxon>Coriobacteriia</taxon>
        <taxon>Eggerthellales</taxon>
        <taxon>Eggerthellaceae</taxon>
        <taxon>Slackia</taxon>
    </lineage>
</organism>
<accession>K0YUZ0</accession>
<dbReference type="InterPro" id="IPR014975">
    <property type="entry name" value="DUF1836"/>
</dbReference>
<dbReference type="PANTHER" id="PTHR40056">
    <property type="entry name" value="HYPOTHETICAL CYTOSOLIC PROTEIN"/>
    <property type="match status" value="1"/>
</dbReference>
<dbReference type="PANTHER" id="PTHR40056:SF1">
    <property type="entry name" value="DUF1836 DOMAIN-CONTAINING PROTEIN"/>
    <property type="match status" value="1"/>
</dbReference>
<evidence type="ECO:0000313" key="1">
    <source>
        <dbReference type="EMBL" id="EJZ83309.1"/>
    </source>
</evidence>
<proteinExistence type="predicted"/>
<evidence type="ECO:0000313" key="2">
    <source>
        <dbReference type="Proteomes" id="UP000006069"/>
    </source>
</evidence>
<dbReference type="Pfam" id="PF08876">
    <property type="entry name" value="DUF1836"/>
    <property type="match status" value="1"/>
</dbReference>
<dbReference type="InParanoid" id="K0YUZ0"/>
<dbReference type="EMBL" id="ADMD01000009">
    <property type="protein sequence ID" value="EJZ83309.1"/>
    <property type="molecule type" value="Genomic_DNA"/>
</dbReference>
<dbReference type="PATRIC" id="fig|742818.3.peg.1934"/>
<protein>
    <recommendedName>
        <fullName evidence="3">DUF1836 domain-containing protein</fullName>
    </recommendedName>
</protein>
<dbReference type="HOGENOM" id="CLU_085303_1_0_11"/>
<name>K0YUZ0_9ACTN</name>
<evidence type="ECO:0008006" key="3">
    <source>
        <dbReference type="Google" id="ProtNLM"/>
    </source>
</evidence>
<sequence length="169" mass="19385">MDQVLTYTDNQLRPLFPREEKILTSSMVNNYVKQKLIPTPLHKRYGREHLALLIFVCLMKRTVPISDIQRLFAIQSATYPVQRAYDFFCTAVEESLRALFSGSVRADALGEWELEKPRGFTFALSFANGSELTPARRLVISAATATANKIYIEKCLEFMELDLGEDEQW</sequence>
<reference evidence="1 2" key="1">
    <citation type="submission" date="2012-08" db="EMBL/GenBank/DDBJ databases">
        <title>The Genome Sequence of Slackia piriformis YIT 12062.</title>
        <authorList>
            <consortium name="The Broad Institute Genome Sequencing Platform"/>
            <person name="Earl A."/>
            <person name="Ward D."/>
            <person name="Feldgarden M."/>
            <person name="Gevers D."/>
            <person name="Morotomi M."/>
            <person name="Walker B."/>
            <person name="Young S.K."/>
            <person name="Zeng Q."/>
            <person name="Gargeya S."/>
            <person name="Fitzgerald M."/>
            <person name="Haas B."/>
            <person name="Abouelleil A."/>
            <person name="Alvarado L."/>
            <person name="Arachchi H.M."/>
            <person name="Berlin A.M."/>
            <person name="Chapman S.B."/>
            <person name="Goldberg J."/>
            <person name="Griggs A."/>
            <person name="Gujja S."/>
            <person name="Hansen M."/>
            <person name="Howarth C."/>
            <person name="Imamovic A."/>
            <person name="Larimer J."/>
            <person name="McCowen C."/>
            <person name="Montmayeur A."/>
            <person name="Murphy C."/>
            <person name="Neiman D."/>
            <person name="Pearson M."/>
            <person name="Priest M."/>
            <person name="Roberts A."/>
            <person name="Saif S."/>
            <person name="Shea T."/>
            <person name="Sisk P."/>
            <person name="Sykes S."/>
            <person name="Wortman J."/>
            <person name="Nusbaum C."/>
            <person name="Birren B."/>
        </authorList>
    </citation>
    <scope>NUCLEOTIDE SEQUENCE [LARGE SCALE GENOMIC DNA]</scope>
    <source>
        <strain evidence="1 2">YIT 12062</strain>
    </source>
</reference>
<comment type="caution">
    <text evidence="1">The sequence shown here is derived from an EMBL/GenBank/DDBJ whole genome shotgun (WGS) entry which is preliminary data.</text>
</comment>
<dbReference type="AlphaFoldDB" id="K0YUZ0"/>
<dbReference type="eggNOG" id="COG0789">
    <property type="taxonomic scope" value="Bacteria"/>
</dbReference>
<dbReference type="Proteomes" id="UP000006069">
    <property type="component" value="Unassembled WGS sequence"/>
</dbReference>
<keyword evidence="2" id="KW-1185">Reference proteome</keyword>
<gene>
    <name evidence="1" type="ORF">HMPREF9451_01828</name>
</gene>